<proteinExistence type="predicted"/>
<reference evidence="3" key="1">
    <citation type="submission" date="2016-06" db="EMBL/GenBank/DDBJ databases">
        <authorList>
            <person name="Varghese N."/>
            <person name="Submissions Spin"/>
        </authorList>
    </citation>
    <scope>NUCLEOTIDE SEQUENCE [LARGE SCALE GENOMIC DNA]</scope>
    <source>
        <strain evidence="3">DSM 43816</strain>
    </source>
</reference>
<evidence type="ECO:0000313" key="3">
    <source>
        <dbReference type="Proteomes" id="UP000198253"/>
    </source>
</evidence>
<keyword evidence="3" id="KW-1185">Reference proteome</keyword>
<protein>
    <submittedName>
        <fullName evidence="2">SCP-2 sterol transfer family protein</fullName>
    </submittedName>
</protein>
<name>A0A1C4ZHX4_MICEC</name>
<dbReference type="Pfam" id="PF02036">
    <property type="entry name" value="SCP2"/>
    <property type="match status" value="1"/>
</dbReference>
<dbReference type="EMBL" id="LT607413">
    <property type="protein sequence ID" value="SCF32466.1"/>
    <property type="molecule type" value="Genomic_DNA"/>
</dbReference>
<dbReference type="InterPro" id="IPR036527">
    <property type="entry name" value="SCP2_sterol-bd_dom_sf"/>
</dbReference>
<gene>
    <name evidence="2" type="ORF">GA0070618_5261</name>
</gene>
<dbReference type="InParanoid" id="A0A1C4ZHX4"/>
<dbReference type="RefSeq" id="WP_088983986.1">
    <property type="nucleotide sequence ID" value="NZ_LT607413.1"/>
</dbReference>
<sequence>MSDPITSFFKAIGRGGHVDMLEEATGSIRFDLTHEQGVDRWFVAIERGDIRVSRDGGKADCVFHGSRATFDRILAGQSQMYPAWLRNEITTEGDVRLARLFVRLMPAPPEAHHPREFGRQRERAA</sequence>
<feature type="domain" description="SCP2" evidence="1">
    <location>
        <begin position="19"/>
        <end position="105"/>
    </location>
</feature>
<organism evidence="2 3">
    <name type="scientific">Micromonospora echinospora</name>
    <name type="common">Micromonospora purpurea</name>
    <dbReference type="NCBI Taxonomy" id="1877"/>
    <lineage>
        <taxon>Bacteria</taxon>
        <taxon>Bacillati</taxon>
        <taxon>Actinomycetota</taxon>
        <taxon>Actinomycetes</taxon>
        <taxon>Micromonosporales</taxon>
        <taxon>Micromonosporaceae</taxon>
        <taxon>Micromonospora</taxon>
    </lineage>
</organism>
<dbReference type="SUPFAM" id="SSF55718">
    <property type="entry name" value="SCP-like"/>
    <property type="match status" value="1"/>
</dbReference>
<dbReference type="Proteomes" id="UP000198253">
    <property type="component" value="Chromosome I"/>
</dbReference>
<dbReference type="OrthoDB" id="3403150at2"/>
<evidence type="ECO:0000313" key="2">
    <source>
        <dbReference type="EMBL" id="SCF32466.1"/>
    </source>
</evidence>
<dbReference type="InterPro" id="IPR003033">
    <property type="entry name" value="SCP2_sterol-bd_dom"/>
</dbReference>
<dbReference type="AlphaFoldDB" id="A0A1C4ZHX4"/>
<dbReference type="Gene3D" id="3.30.1050.10">
    <property type="entry name" value="SCP2 sterol-binding domain"/>
    <property type="match status" value="1"/>
</dbReference>
<accession>A0A1C4ZHX4</accession>
<evidence type="ECO:0000259" key="1">
    <source>
        <dbReference type="Pfam" id="PF02036"/>
    </source>
</evidence>